<organism evidence="4">
    <name type="scientific">Thelazia callipaeda</name>
    <name type="common">Oriental eyeworm</name>
    <name type="synonym">Parasitic nematode</name>
    <dbReference type="NCBI Taxonomy" id="103827"/>
    <lineage>
        <taxon>Eukaryota</taxon>
        <taxon>Metazoa</taxon>
        <taxon>Ecdysozoa</taxon>
        <taxon>Nematoda</taxon>
        <taxon>Chromadorea</taxon>
        <taxon>Rhabditida</taxon>
        <taxon>Spirurina</taxon>
        <taxon>Spiruromorpha</taxon>
        <taxon>Thelazioidea</taxon>
        <taxon>Thelaziidae</taxon>
        <taxon>Thelazia</taxon>
    </lineage>
</organism>
<dbReference type="AlphaFoldDB" id="A0A0N5CTL7"/>
<evidence type="ECO:0000313" key="2">
    <source>
        <dbReference type="EMBL" id="VDN00143.1"/>
    </source>
</evidence>
<sequence length="257" mass="29423">RENELRQRLNEVNEWIAIFESTLDSAERSIGRRLEAEQGLATHEPAVINEEEAAMAPLPEDSDNWMSSQEPASSAERSTVVAETPMEVDEQPREEIRELVLRNRTICFPVPASRTVRSNAATKVFHAADVEILPDHFRRELVQSSQDAYRVITDGDCSYIICCLCERRFNTLKGWRIHASRMHRKDGFCSSCGHYLVLPSTFSAPQKEAAVELHVLDWCPWARTPIINERKNKRRRLDLVGRDDDARLLFIPGLVIK</sequence>
<evidence type="ECO:0000256" key="1">
    <source>
        <dbReference type="SAM" id="MobiDB-lite"/>
    </source>
</evidence>
<gene>
    <name evidence="2" type="ORF">TCLT_LOCUS3568</name>
</gene>
<evidence type="ECO:0000313" key="4">
    <source>
        <dbReference type="WBParaSite" id="TCLT_0000357801-mRNA-1"/>
    </source>
</evidence>
<reference evidence="2 3" key="2">
    <citation type="submission" date="2018-11" db="EMBL/GenBank/DDBJ databases">
        <authorList>
            <consortium name="Pathogen Informatics"/>
        </authorList>
    </citation>
    <scope>NUCLEOTIDE SEQUENCE [LARGE SCALE GENOMIC DNA]</scope>
</reference>
<keyword evidence="3" id="KW-1185">Reference proteome</keyword>
<reference evidence="4" key="1">
    <citation type="submission" date="2017-02" db="UniProtKB">
        <authorList>
            <consortium name="WormBaseParasite"/>
        </authorList>
    </citation>
    <scope>IDENTIFICATION</scope>
</reference>
<evidence type="ECO:0000313" key="3">
    <source>
        <dbReference type="Proteomes" id="UP000276776"/>
    </source>
</evidence>
<dbReference type="OrthoDB" id="5848276at2759"/>
<feature type="region of interest" description="Disordered" evidence="1">
    <location>
        <begin position="59"/>
        <end position="91"/>
    </location>
</feature>
<dbReference type="WBParaSite" id="TCLT_0000357801-mRNA-1">
    <property type="protein sequence ID" value="TCLT_0000357801-mRNA-1"/>
    <property type="gene ID" value="TCLT_0000357801"/>
</dbReference>
<dbReference type="Proteomes" id="UP000276776">
    <property type="component" value="Unassembled WGS sequence"/>
</dbReference>
<name>A0A0N5CTL7_THECL</name>
<proteinExistence type="predicted"/>
<feature type="compositionally biased region" description="Polar residues" evidence="1">
    <location>
        <begin position="64"/>
        <end position="77"/>
    </location>
</feature>
<accession>A0A0N5CTL7</accession>
<dbReference type="OMA" id="HEPAVIN"/>
<dbReference type="EMBL" id="UYYF01001812">
    <property type="protein sequence ID" value="VDN00143.1"/>
    <property type="molecule type" value="Genomic_DNA"/>
</dbReference>
<protein>
    <submittedName>
        <fullName evidence="4">C2H2-type domain-containing protein</fullName>
    </submittedName>
</protein>